<proteinExistence type="predicted"/>
<organism evidence="1 2">
    <name type="scientific">Rubroshorea leprosula</name>
    <dbReference type="NCBI Taxonomy" id="152421"/>
    <lineage>
        <taxon>Eukaryota</taxon>
        <taxon>Viridiplantae</taxon>
        <taxon>Streptophyta</taxon>
        <taxon>Embryophyta</taxon>
        <taxon>Tracheophyta</taxon>
        <taxon>Spermatophyta</taxon>
        <taxon>Magnoliopsida</taxon>
        <taxon>eudicotyledons</taxon>
        <taxon>Gunneridae</taxon>
        <taxon>Pentapetalae</taxon>
        <taxon>rosids</taxon>
        <taxon>malvids</taxon>
        <taxon>Malvales</taxon>
        <taxon>Dipterocarpaceae</taxon>
        <taxon>Rubroshorea</taxon>
    </lineage>
</organism>
<sequence length="127" mass="14353">MGDFGTNPDIDDKPPIPLHDALEKAKPFLMAYEGIQSQEEWEEAVKEAMERVPLWEKVIDQYCGPDRITAKKQQEALERIAKTVPNSAPASVKQFANCAVLSLQSNPGWGFDKKFQFMDKLAREVSQ</sequence>
<name>A0AAV5MK67_9ROSI</name>
<keyword evidence="2" id="KW-1185">Reference proteome</keyword>
<evidence type="ECO:0000313" key="1">
    <source>
        <dbReference type="EMBL" id="GKV49907.1"/>
    </source>
</evidence>
<dbReference type="EMBL" id="BPVZ01000326">
    <property type="protein sequence ID" value="GKV49907.1"/>
    <property type="molecule type" value="Genomic_DNA"/>
</dbReference>
<gene>
    <name evidence="1" type="ORF">SLEP1_g56630</name>
</gene>
<dbReference type="PANTHER" id="PTHR47911">
    <property type="entry name" value="HYDROXYPROLINE-RICH GLYCOPROTEIN-LIKE"/>
    <property type="match status" value="1"/>
</dbReference>
<dbReference type="AlphaFoldDB" id="A0AAV5MK67"/>
<comment type="caution">
    <text evidence="1">The sequence shown here is derived from an EMBL/GenBank/DDBJ whole genome shotgun (WGS) entry which is preliminary data.</text>
</comment>
<dbReference type="PANTHER" id="PTHR47911:SF1">
    <property type="entry name" value="OS06G0664400 PROTEIN"/>
    <property type="match status" value="1"/>
</dbReference>
<protein>
    <submittedName>
        <fullName evidence="1">Uncharacterized protein</fullName>
    </submittedName>
</protein>
<reference evidence="1 2" key="1">
    <citation type="journal article" date="2021" name="Commun. Biol.">
        <title>The genome of Shorea leprosula (Dipterocarpaceae) highlights the ecological relevance of drought in aseasonal tropical rainforests.</title>
        <authorList>
            <person name="Ng K.K.S."/>
            <person name="Kobayashi M.J."/>
            <person name="Fawcett J.A."/>
            <person name="Hatakeyama M."/>
            <person name="Paape T."/>
            <person name="Ng C.H."/>
            <person name="Ang C.C."/>
            <person name="Tnah L.H."/>
            <person name="Lee C.T."/>
            <person name="Nishiyama T."/>
            <person name="Sese J."/>
            <person name="O'Brien M.J."/>
            <person name="Copetti D."/>
            <person name="Mohd Noor M.I."/>
            <person name="Ong R.C."/>
            <person name="Putra M."/>
            <person name="Sireger I.Z."/>
            <person name="Indrioko S."/>
            <person name="Kosugi Y."/>
            <person name="Izuno A."/>
            <person name="Isagi Y."/>
            <person name="Lee S.L."/>
            <person name="Shimizu K.K."/>
        </authorList>
    </citation>
    <scope>NUCLEOTIDE SEQUENCE [LARGE SCALE GENOMIC DNA]</scope>
    <source>
        <strain evidence="1">214</strain>
    </source>
</reference>
<accession>A0AAV5MK67</accession>
<dbReference type="Proteomes" id="UP001054252">
    <property type="component" value="Unassembled WGS sequence"/>
</dbReference>
<evidence type="ECO:0000313" key="2">
    <source>
        <dbReference type="Proteomes" id="UP001054252"/>
    </source>
</evidence>